<accession>A0A6I3L357</accession>
<proteinExistence type="predicted"/>
<dbReference type="EMBL" id="WMBB01000012">
    <property type="protein sequence ID" value="MTE16051.1"/>
    <property type="molecule type" value="Genomic_DNA"/>
</dbReference>
<dbReference type="AlphaFoldDB" id="A0A6I3L357"/>
<comment type="caution">
    <text evidence="1">The sequence shown here is derived from an EMBL/GenBank/DDBJ whole genome shotgun (WGS) entry which is preliminary data.</text>
</comment>
<gene>
    <name evidence="1" type="ORF">GLP40_25165</name>
</gene>
<evidence type="ECO:0000313" key="2">
    <source>
        <dbReference type="Proteomes" id="UP000432464"/>
    </source>
</evidence>
<evidence type="ECO:0000313" key="1">
    <source>
        <dbReference type="EMBL" id="MTE16051.1"/>
    </source>
</evidence>
<reference evidence="1 2" key="1">
    <citation type="submission" date="2019-11" db="EMBL/GenBank/DDBJ databases">
        <title>Nocardia sp. nov. CT2-14 isolated from soil.</title>
        <authorList>
            <person name="Kanchanasin P."/>
            <person name="Tanasupawat S."/>
            <person name="Yuki M."/>
            <person name="Kudo T."/>
        </authorList>
    </citation>
    <scope>NUCLEOTIDE SEQUENCE [LARGE SCALE GENOMIC DNA]</scope>
    <source>
        <strain evidence="1 2">CT2-14</strain>
    </source>
</reference>
<dbReference type="RefSeq" id="WP_154790465.1">
    <property type="nucleotide sequence ID" value="NZ_WMBB01000012.1"/>
</dbReference>
<protein>
    <submittedName>
        <fullName evidence="1">Uncharacterized protein</fullName>
    </submittedName>
</protein>
<name>A0A6I3L357_9NOCA</name>
<sequence>MLRARYGLPVEMYAERPLLTVGAAVEALNLPAPLARRVSVRLSWLPSLPAVAEPRGRRWTFPVAPPLPYHPVPQRLRRFLFDHGVTMPDHGSKILLPTSDETFGRHWAIEPEPGRLCLPHRVVVLAAIRLSILEGPDRVPA</sequence>
<organism evidence="1 2">
    <name type="scientific">Nocardia aurantiaca</name>
    <dbReference type="NCBI Taxonomy" id="2675850"/>
    <lineage>
        <taxon>Bacteria</taxon>
        <taxon>Bacillati</taxon>
        <taxon>Actinomycetota</taxon>
        <taxon>Actinomycetes</taxon>
        <taxon>Mycobacteriales</taxon>
        <taxon>Nocardiaceae</taxon>
        <taxon>Nocardia</taxon>
    </lineage>
</organism>
<keyword evidence="2" id="KW-1185">Reference proteome</keyword>
<dbReference type="Proteomes" id="UP000432464">
    <property type="component" value="Unassembled WGS sequence"/>
</dbReference>